<reference evidence="2 3" key="1">
    <citation type="submission" date="2013-12" db="EMBL/GenBank/DDBJ databases">
        <title>Draft genome of the parsitic nematode Ancylostoma duodenale.</title>
        <authorList>
            <person name="Mitreva M."/>
        </authorList>
    </citation>
    <scope>NUCLEOTIDE SEQUENCE [LARGE SCALE GENOMIC DNA]</scope>
    <source>
        <strain evidence="2 3">Zhejiang</strain>
    </source>
</reference>
<accession>A0A0C2GZQ0</accession>
<sequence>MQTTCVMIQEWDKNARKAIRRRQAFENNIGAPGVPGNPNFSPAVPQRFAPSAQGCMNIQCICPYMGEENKENEAPSKGIQTVERAEEIGQPYKEN</sequence>
<dbReference type="EMBL" id="KN729192">
    <property type="protein sequence ID" value="KIH62611.1"/>
    <property type="molecule type" value="Genomic_DNA"/>
</dbReference>
<gene>
    <name evidence="2" type="ORF">ANCDUO_07105</name>
</gene>
<organism evidence="2 3">
    <name type="scientific">Ancylostoma duodenale</name>
    <dbReference type="NCBI Taxonomy" id="51022"/>
    <lineage>
        <taxon>Eukaryota</taxon>
        <taxon>Metazoa</taxon>
        <taxon>Ecdysozoa</taxon>
        <taxon>Nematoda</taxon>
        <taxon>Chromadorea</taxon>
        <taxon>Rhabditida</taxon>
        <taxon>Rhabditina</taxon>
        <taxon>Rhabditomorpha</taxon>
        <taxon>Strongyloidea</taxon>
        <taxon>Ancylostomatidae</taxon>
        <taxon>Ancylostomatinae</taxon>
        <taxon>Ancylostoma</taxon>
    </lineage>
</organism>
<dbReference type="OrthoDB" id="5787878at2759"/>
<protein>
    <submittedName>
        <fullName evidence="2">Uncharacterized protein</fullName>
    </submittedName>
</protein>
<evidence type="ECO:0000256" key="1">
    <source>
        <dbReference type="SAM" id="MobiDB-lite"/>
    </source>
</evidence>
<evidence type="ECO:0000313" key="2">
    <source>
        <dbReference type="EMBL" id="KIH62611.1"/>
    </source>
</evidence>
<feature type="compositionally biased region" description="Basic and acidic residues" evidence="1">
    <location>
        <begin position="83"/>
        <end position="95"/>
    </location>
</feature>
<name>A0A0C2GZQ0_9BILA</name>
<evidence type="ECO:0000313" key="3">
    <source>
        <dbReference type="Proteomes" id="UP000054047"/>
    </source>
</evidence>
<feature type="region of interest" description="Disordered" evidence="1">
    <location>
        <begin position="71"/>
        <end position="95"/>
    </location>
</feature>
<dbReference type="Proteomes" id="UP000054047">
    <property type="component" value="Unassembled WGS sequence"/>
</dbReference>
<dbReference type="AlphaFoldDB" id="A0A0C2GZQ0"/>
<keyword evidence="3" id="KW-1185">Reference proteome</keyword>
<proteinExistence type="predicted"/>